<protein>
    <submittedName>
        <fullName evidence="1">Uncharacterized protein YuzE</fullName>
    </submittedName>
</protein>
<dbReference type="PANTHER" id="PTHR37029">
    <property type="entry name" value="SSR1768 PROTEIN"/>
    <property type="match status" value="1"/>
</dbReference>
<name>A0A450Z6R0_9GAMM</name>
<dbReference type="InterPro" id="IPR019270">
    <property type="entry name" value="DUF2283"/>
</dbReference>
<gene>
    <name evidence="1" type="ORF">BECKTC1821D_GA0114238_10785</name>
</gene>
<dbReference type="EMBL" id="CAADFS010000078">
    <property type="protein sequence ID" value="VFK49459.1"/>
    <property type="molecule type" value="Genomic_DNA"/>
</dbReference>
<accession>A0A450Z6R0</accession>
<dbReference type="AlphaFoldDB" id="A0A450Z6R0"/>
<proteinExistence type="predicted"/>
<sequence>MQVRIDQEADAVYINLTDHGIEDSEEVADGIIVDYDATGNIVGVEILDASQKTGDPNTLRQLSFDLPRLAA</sequence>
<organism evidence="1">
    <name type="scientific">Candidatus Kentrum sp. TC</name>
    <dbReference type="NCBI Taxonomy" id="2126339"/>
    <lineage>
        <taxon>Bacteria</taxon>
        <taxon>Pseudomonadati</taxon>
        <taxon>Pseudomonadota</taxon>
        <taxon>Gammaproteobacteria</taxon>
        <taxon>Candidatus Kentrum</taxon>
    </lineage>
</organism>
<dbReference type="Pfam" id="PF10049">
    <property type="entry name" value="DUF2283"/>
    <property type="match status" value="1"/>
</dbReference>
<evidence type="ECO:0000313" key="1">
    <source>
        <dbReference type="EMBL" id="VFK49459.1"/>
    </source>
</evidence>
<dbReference type="PANTHER" id="PTHR37029:SF1">
    <property type="entry name" value="SSR1768 PROTEIN"/>
    <property type="match status" value="1"/>
</dbReference>
<reference evidence="1" key="1">
    <citation type="submission" date="2019-02" db="EMBL/GenBank/DDBJ databases">
        <authorList>
            <person name="Gruber-Vodicka R. H."/>
            <person name="Seah K. B. B."/>
        </authorList>
    </citation>
    <scope>NUCLEOTIDE SEQUENCE</scope>
    <source>
        <strain evidence="1">BECK_BZ123</strain>
    </source>
</reference>